<dbReference type="PIRSF" id="PIRSF001439">
    <property type="entry name" value="CryM"/>
    <property type="match status" value="1"/>
</dbReference>
<sequence length="338" mass="36407">MFTLRVLSREVTEKVLKLSDVISTVEEVYRLKAMGETAVFPLVFHEFEPGVADMDIKSGWLKGSDIFGLKVVSWFGENTKKDLPALIGTVLVMDAKTGVPQGILDGSHITGIRTGAAGAIGAKLLARKDSKSLMVVGAGHVATFQVAATLTQLPDIEKVYVYDALSQENAERFAASMPEVLTETFEMKDCRAVFEAVTDLPAATRDSDIIITVTPSKEPIIRKEWVKPGTHFSCIGADMSGKEEIDAEIFDGARVFTDDTPQCINVGEIEIPIKKGILKAEDIAGEIGEILTGKTCGRESDEQITVFDATGTALLDLLTAKLALSKALEQGLGETVNL</sequence>
<dbReference type="EMBL" id="QXWK01000008">
    <property type="protein sequence ID" value="NBH60896.1"/>
    <property type="molecule type" value="Genomic_DNA"/>
</dbReference>
<dbReference type="GO" id="GO:0019752">
    <property type="term" value="P:carboxylic acid metabolic process"/>
    <property type="evidence" value="ECO:0007669"/>
    <property type="project" value="UniProtKB-ARBA"/>
</dbReference>
<dbReference type="Proteomes" id="UP000446866">
    <property type="component" value="Unassembled WGS sequence"/>
</dbReference>
<dbReference type="RefSeq" id="WP_160201192.1">
    <property type="nucleotide sequence ID" value="NZ_QXWK01000008.1"/>
</dbReference>
<dbReference type="Pfam" id="PF02423">
    <property type="entry name" value="OCD_Mu_crystall"/>
    <property type="match status" value="1"/>
</dbReference>
<dbReference type="InterPro" id="IPR023401">
    <property type="entry name" value="ODC_N"/>
</dbReference>
<protein>
    <submittedName>
        <fullName evidence="2">Ornithine cyclodeaminase family protein</fullName>
    </submittedName>
</protein>
<dbReference type="Gene3D" id="3.40.50.720">
    <property type="entry name" value="NAD(P)-binding Rossmann-like Domain"/>
    <property type="match status" value="1"/>
</dbReference>
<dbReference type="SUPFAM" id="SSF51735">
    <property type="entry name" value="NAD(P)-binding Rossmann-fold domains"/>
    <property type="match status" value="1"/>
</dbReference>
<dbReference type="InterPro" id="IPR036291">
    <property type="entry name" value="NAD(P)-bd_dom_sf"/>
</dbReference>
<dbReference type="Gene3D" id="3.30.1780.10">
    <property type="entry name" value="ornithine cyclodeaminase, domain 1"/>
    <property type="match status" value="1"/>
</dbReference>
<name>A0A845QHF0_9FIRM</name>
<accession>A0A845QHF0</accession>
<proteinExistence type="inferred from homology"/>
<dbReference type="GO" id="GO:0005737">
    <property type="term" value="C:cytoplasm"/>
    <property type="evidence" value="ECO:0007669"/>
    <property type="project" value="TreeGrafter"/>
</dbReference>
<gene>
    <name evidence="2" type="ORF">D0435_04410</name>
</gene>
<dbReference type="AlphaFoldDB" id="A0A845QHF0"/>
<reference evidence="2 3" key="1">
    <citation type="submission" date="2018-08" db="EMBL/GenBank/DDBJ databases">
        <title>Murine metabolic-syndrome-specific gut microbial biobank.</title>
        <authorList>
            <person name="Liu C."/>
        </authorList>
    </citation>
    <scope>NUCLEOTIDE SEQUENCE [LARGE SCALE GENOMIC DNA]</scope>
    <source>
        <strain evidence="2 3">28</strain>
    </source>
</reference>
<evidence type="ECO:0000256" key="1">
    <source>
        <dbReference type="ARBA" id="ARBA00008903"/>
    </source>
</evidence>
<organism evidence="2 3">
    <name type="scientific">Anaerotruncus colihominis</name>
    <dbReference type="NCBI Taxonomy" id="169435"/>
    <lineage>
        <taxon>Bacteria</taxon>
        <taxon>Bacillati</taxon>
        <taxon>Bacillota</taxon>
        <taxon>Clostridia</taxon>
        <taxon>Eubacteriales</taxon>
        <taxon>Oscillospiraceae</taxon>
        <taxon>Anaerotruncus</taxon>
    </lineage>
</organism>
<keyword evidence="3" id="KW-1185">Reference proteome</keyword>
<comment type="similarity">
    <text evidence="1">Belongs to the ornithine cyclodeaminase/mu-crystallin family.</text>
</comment>
<dbReference type="PANTHER" id="PTHR13812:SF19">
    <property type="entry name" value="KETIMINE REDUCTASE MU-CRYSTALLIN"/>
    <property type="match status" value="1"/>
</dbReference>
<dbReference type="PANTHER" id="PTHR13812">
    <property type="entry name" value="KETIMINE REDUCTASE MU-CRYSTALLIN"/>
    <property type="match status" value="1"/>
</dbReference>
<evidence type="ECO:0000313" key="3">
    <source>
        <dbReference type="Proteomes" id="UP000446866"/>
    </source>
</evidence>
<dbReference type="GO" id="GO:0016491">
    <property type="term" value="F:oxidoreductase activity"/>
    <property type="evidence" value="ECO:0007669"/>
    <property type="project" value="UniProtKB-ARBA"/>
</dbReference>
<comment type="caution">
    <text evidence="2">The sequence shown here is derived from an EMBL/GenBank/DDBJ whole genome shotgun (WGS) entry which is preliminary data.</text>
</comment>
<dbReference type="InterPro" id="IPR003462">
    <property type="entry name" value="ODC_Mu_crystall"/>
</dbReference>
<evidence type="ECO:0000313" key="2">
    <source>
        <dbReference type="EMBL" id="NBH60896.1"/>
    </source>
</evidence>
<dbReference type="FunFam" id="3.40.50.720:FF:000311">
    <property type="entry name" value="Ornithine cyclodeaminase"/>
    <property type="match status" value="1"/>
</dbReference>